<accession>A0A1I7WTK2</accession>
<organism evidence="1 2">
    <name type="scientific">Heterorhabditis bacteriophora</name>
    <name type="common">Entomopathogenic nematode worm</name>
    <dbReference type="NCBI Taxonomy" id="37862"/>
    <lineage>
        <taxon>Eukaryota</taxon>
        <taxon>Metazoa</taxon>
        <taxon>Ecdysozoa</taxon>
        <taxon>Nematoda</taxon>
        <taxon>Chromadorea</taxon>
        <taxon>Rhabditida</taxon>
        <taxon>Rhabditina</taxon>
        <taxon>Rhabditomorpha</taxon>
        <taxon>Strongyloidea</taxon>
        <taxon>Heterorhabditidae</taxon>
        <taxon>Heterorhabditis</taxon>
    </lineage>
</organism>
<evidence type="ECO:0000313" key="2">
    <source>
        <dbReference type="WBParaSite" id="Hba_08498"/>
    </source>
</evidence>
<protein>
    <submittedName>
        <fullName evidence="2">Uncharacterized protein</fullName>
    </submittedName>
</protein>
<sequence>MTRLGSVPFRNRGVLHFSTVLVANSPGGKLRNNSLKNSPLYGFLEPRHLPKCSVEPGLCLSAQRPPPLLGQSG</sequence>
<keyword evidence="1" id="KW-1185">Reference proteome</keyword>
<dbReference type="WBParaSite" id="Hba_08498">
    <property type="protein sequence ID" value="Hba_08498"/>
    <property type="gene ID" value="Hba_08498"/>
</dbReference>
<dbReference type="Proteomes" id="UP000095283">
    <property type="component" value="Unplaced"/>
</dbReference>
<proteinExistence type="predicted"/>
<evidence type="ECO:0000313" key="1">
    <source>
        <dbReference type="Proteomes" id="UP000095283"/>
    </source>
</evidence>
<name>A0A1I7WTK2_HETBA</name>
<dbReference type="AlphaFoldDB" id="A0A1I7WTK2"/>
<reference evidence="2" key="1">
    <citation type="submission" date="2016-11" db="UniProtKB">
        <authorList>
            <consortium name="WormBaseParasite"/>
        </authorList>
    </citation>
    <scope>IDENTIFICATION</scope>
</reference>